<evidence type="ECO:0000259" key="1">
    <source>
        <dbReference type="Pfam" id="PF12697"/>
    </source>
</evidence>
<protein>
    <submittedName>
        <fullName evidence="2">Alpha/beta hydrolase superfamily protein</fullName>
    </submittedName>
</protein>
<dbReference type="PANTHER" id="PTHR10992:SF1086">
    <property type="entry name" value="AB HYDROLASE-1 DOMAIN-CONTAINING PROTEIN"/>
    <property type="match status" value="1"/>
</dbReference>
<dbReference type="EMBL" id="LS398550">
    <property type="protein sequence ID" value="SPR09364.1"/>
    <property type="molecule type" value="Genomic_DNA"/>
</dbReference>
<keyword evidence="2" id="KW-0378">Hydrolase</keyword>
<dbReference type="SMR" id="A0A2U3R803"/>
<dbReference type="InterPro" id="IPR000073">
    <property type="entry name" value="AB_hydrolase_1"/>
</dbReference>
<dbReference type="Proteomes" id="UP000244992">
    <property type="component" value="Chromosome I"/>
</dbReference>
<dbReference type="SUPFAM" id="SSF53474">
    <property type="entry name" value="alpha/beta-Hydrolases"/>
    <property type="match status" value="1"/>
</dbReference>
<dbReference type="Pfam" id="PF12697">
    <property type="entry name" value="Abhydrolase_6"/>
    <property type="match status" value="1"/>
</dbReference>
<dbReference type="Gene3D" id="3.40.50.1820">
    <property type="entry name" value="alpha/beta hydrolase"/>
    <property type="match status" value="1"/>
</dbReference>
<dbReference type="InterPro" id="IPR045889">
    <property type="entry name" value="MES/HNL"/>
</dbReference>
<name>A0A2U3R803_ORITS</name>
<dbReference type="GO" id="GO:0080030">
    <property type="term" value="F:methyl indole-3-acetate esterase activity"/>
    <property type="evidence" value="ECO:0007669"/>
    <property type="project" value="TreeGrafter"/>
</dbReference>
<organism evidence="2 3">
    <name type="scientific">Orientia tsutsugamushi</name>
    <name type="common">Rickettsia tsutsugamushi</name>
    <dbReference type="NCBI Taxonomy" id="784"/>
    <lineage>
        <taxon>Bacteria</taxon>
        <taxon>Pseudomonadati</taxon>
        <taxon>Pseudomonadota</taxon>
        <taxon>Alphaproteobacteria</taxon>
        <taxon>Rickettsiales</taxon>
        <taxon>Rickettsiaceae</taxon>
        <taxon>Rickettsieae</taxon>
        <taxon>Orientia</taxon>
    </lineage>
</organism>
<accession>A0A2U3R803</accession>
<dbReference type="PANTHER" id="PTHR10992">
    <property type="entry name" value="METHYLESTERASE FAMILY MEMBER"/>
    <property type="match status" value="1"/>
</dbReference>
<feature type="domain" description="AB hydrolase-1" evidence="1">
    <location>
        <begin position="10"/>
        <end position="235"/>
    </location>
</feature>
<dbReference type="RefSeq" id="WP_012461109.1">
    <property type="nucleotide sequence ID" value="NZ_LS398550.1"/>
</dbReference>
<evidence type="ECO:0000313" key="2">
    <source>
        <dbReference type="EMBL" id="SPR09364.1"/>
    </source>
</evidence>
<reference evidence="3" key="1">
    <citation type="submission" date="2018-03" db="EMBL/GenBank/DDBJ databases">
        <authorList>
            <person name="Batty M. E."/>
            <person name="Batty M E."/>
        </authorList>
    </citation>
    <scope>NUCLEOTIDE SEQUENCE [LARGE SCALE GENOMIC DNA]</scope>
</reference>
<proteinExistence type="predicted"/>
<sequence>MTKIIARSCVLIHSGWHGGWVWDSIIEPIKKIARYEKVIAPDLPGHANNKLDFKNVTLNSYTDSIFNIINPIPKPVALIGHSMGGMIISQVAEYIPSDIAYLIYLSGFIPDNAGSLVDEEKKSVKPSVALAATINLQNYAIKIDNQKAPYLFYNCSNTEYVKYAMNKLQDQPLLPFVSPVSISQDKFGSVKKFYIACLQDNAIHPIDQKRMYSKVDCQVLTLDTDHSPFFSAQENLIELIGMCANAI</sequence>
<gene>
    <name evidence="2" type="ORF">KATO_01474</name>
</gene>
<dbReference type="GO" id="GO:0080032">
    <property type="term" value="F:methyl jasmonate esterase activity"/>
    <property type="evidence" value="ECO:0007669"/>
    <property type="project" value="TreeGrafter"/>
</dbReference>
<dbReference type="InterPro" id="IPR029058">
    <property type="entry name" value="AB_hydrolase_fold"/>
</dbReference>
<evidence type="ECO:0000313" key="3">
    <source>
        <dbReference type="Proteomes" id="UP000244992"/>
    </source>
</evidence>
<dbReference type="AlphaFoldDB" id="A0A2U3R803"/>